<dbReference type="InterPro" id="IPR052724">
    <property type="entry name" value="GT117_domain-containing"/>
</dbReference>
<sequence length="1022" mass="115938">MQHTKLINNILGWLVFIVACITYFATLEPTVSWWDCGEFITSAFKLEVGHPPGAPTFMILGRIFTLFAPDVTKAAVMVNSLSAIASAATIMFLYWTIVHLARKLFPGEKLNTGEQIAVWGSGLVGALAFTFTDSFWFSAVEGEVYALSSLFTAMVFWAILKWENVAHEKYANRWLVLIAYLMGLSIGVHLLNLLAIPAIGMVYYFKKYEFSWKGVIYALAASMGILLGIQYGIIPGVPHVAFIFDRIFVNAFGLPFNSGILFMGALVVAGSVWGINYTRKRNKVVLNTALTMVIVILIGYSSFALIVIRASANPPMNQNSPDNAFALVRYLNREQYGDRPLVKGPYYNAPRIATKAPKEQYNKVDGKYEITGTMPGGSVYESKMETIFPRMYSDKANHVQAYKEWGKVKGTPVRVRDRGEVKTLQKPTFAENLRFFFSYQVGHMYMRYFMWNFVGRQNDVQGHGGFQNGNWVSGISFIDEPKTGPRDNMPEWMKNDPSRNVYYFLPLLLGLLGLFFQYNQGKKGKETFAVTMLLFILTGIAIVVYLNQYPYQPRERDYAYAGSFYAFAIWIGLGVLAIHSGLKKVLKGAPGAVLATAISLITVPGVLASQNWDDHDRSGKYMTRDYAKNYLESCAPNAILFTYGDNDTFPLWYVQEVEGVRRDIKIVNISYLGMDWYISQQQFKTYDADPVPFSFTKDKYYMGRMDAVLFQGRIKGSVELSEAMDFLGSDDVRTKIQVTNGDMMDYLPSRDFHITVDKQKVLDSGTVKQKDADLIADRVSFRISDNLISKSEMAVLNMIAANNWERPIYIDHSLIFTGNIHFLDWLQFEGLAYRFVPIRTPKQGVTAGRIDAEILYDNVMNKFVWGNVNDPDIHMDEYNRKQINIMQTQYMFTRLSQALLAEGETEKAIEVADKMFELFPNEKIPLDYSSFQMAAQYYGAGAIEKGNEKVRIMADNCFALLDYYASLPDNFAAAVQNEQNRQISHLRNLVILTRNYKQDELFAELDAKLQELIARFQIKANS</sequence>
<dbReference type="HOGENOM" id="CLU_005363_0_0_10"/>
<name>X5DZV9_9BACT</name>
<evidence type="ECO:0000313" key="6">
    <source>
        <dbReference type="Proteomes" id="UP000181981"/>
    </source>
</evidence>
<evidence type="ECO:0000313" key="3">
    <source>
        <dbReference type="EMBL" id="AHW59841.1"/>
    </source>
</evidence>
<keyword evidence="1" id="KW-0802">TPR repeat</keyword>
<proteinExistence type="predicted"/>
<dbReference type="RefSeq" id="WP_051568162.1">
    <property type="nucleotide sequence ID" value="NZ_FOHT01000007.1"/>
</dbReference>
<dbReference type="PROSITE" id="PS50005">
    <property type="entry name" value="TPR"/>
    <property type="match status" value="1"/>
</dbReference>
<evidence type="ECO:0000313" key="4">
    <source>
        <dbReference type="EMBL" id="SET19056.1"/>
    </source>
</evidence>
<evidence type="ECO:0000313" key="5">
    <source>
        <dbReference type="Proteomes" id="UP000023772"/>
    </source>
</evidence>
<evidence type="ECO:0000256" key="2">
    <source>
        <dbReference type="SAM" id="Phobius"/>
    </source>
</evidence>
<dbReference type="STRING" id="1168034.FH5T_10135"/>
<dbReference type="PANTHER" id="PTHR16214">
    <property type="entry name" value="TRANSMEMBRANE PROTEIN 260"/>
    <property type="match status" value="1"/>
</dbReference>
<feature type="transmembrane region" description="Helical" evidence="2">
    <location>
        <begin position="144"/>
        <end position="162"/>
    </location>
</feature>
<feature type="transmembrane region" description="Helical" evidence="2">
    <location>
        <begin position="558"/>
        <end position="582"/>
    </location>
</feature>
<keyword evidence="2" id="KW-0472">Membrane</keyword>
<dbReference type="eggNOG" id="COG0038">
    <property type="taxonomic scope" value="Bacteria"/>
</dbReference>
<feature type="repeat" description="TPR" evidence="1">
    <location>
        <begin position="889"/>
        <end position="922"/>
    </location>
</feature>
<feature type="transmembrane region" description="Helical" evidence="2">
    <location>
        <begin position="500"/>
        <end position="516"/>
    </location>
</feature>
<evidence type="ECO:0000256" key="1">
    <source>
        <dbReference type="PROSITE-ProRule" id="PRU00339"/>
    </source>
</evidence>
<feature type="transmembrane region" description="Helical" evidence="2">
    <location>
        <begin position="7"/>
        <end position="25"/>
    </location>
</feature>
<accession>X5DZV9</accession>
<feature type="transmembrane region" description="Helical" evidence="2">
    <location>
        <begin position="174"/>
        <end position="203"/>
    </location>
</feature>
<dbReference type="PANTHER" id="PTHR16214:SF3">
    <property type="entry name" value="TRANSMEMBRANE PROTEIN 260"/>
    <property type="match status" value="1"/>
</dbReference>
<dbReference type="EMBL" id="CP007451">
    <property type="protein sequence ID" value="AHW59841.1"/>
    <property type="molecule type" value="Genomic_DNA"/>
</dbReference>
<dbReference type="EMBL" id="FOHT01000007">
    <property type="protein sequence ID" value="SET19056.1"/>
    <property type="molecule type" value="Genomic_DNA"/>
</dbReference>
<feature type="transmembrane region" description="Helical" evidence="2">
    <location>
        <begin position="215"/>
        <end position="235"/>
    </location>
</feature>
<dbReference type="Proteomes" id="UP000023772">
    <property type="component" value="Chromosome"/>
</dbReference>
<keyword evidence="5" id="KW-1185">Reference proteome</keyword>
<gene>
    <name evidence="3" type="ORF">FH5T_10135</name>
    <name evidence="4" type="ORF">SAMN05444285_107123</name>
</gene>
<feature type="transmembrane region" description="Helical" evidence="2">
    <location>
        <begin position="116"/>
        <end position="138"/>
    </location>
</feature>
<feature type="transmembrane region" description="Helical" evidence="2">
    <location>
        <begin position="285"/>
        <end position="308"/>
    </location>
</feature>
<dbReference type="Proteomes" id="UP000181981">
    <property type="component" value="Unassembled WGS sequence"/>
</dbReference>
<reference evidence="3 5" key="1">
    <citation type="submission" date="2014-03" db="EMBL/GenBank/DDBJ databases">
        <title>Complete genome sequence of a deeply braunched marine Bacteroidia bacterium Draconibacterium orientale type strain FH5T.</title>
        <authorList>
            <person name="Li X."/>
            <person name="Wang X."/>
            <person name="Xie Z."/>
            <person name="Du Z."/>
            <person name="Chen G."/>
        </authorList>
    </citation>
    <scope>NUCLEOTIDE SEQUENCE [LARGE SCALE GENOMIC DNA]</scope>
    <source>
        <strain evidence="3 5">FH5</strain>
    </source>
</reference>
<dbReference type="InterPro" id="IPR021280">
    <property type="entry name" value="TMEM260-like"/>
</dbReference>
<dbReference type="PROSITE" id="PS51257">
    <property type="entry name" value="PROKAR_LIPOPROTEIN"/>
    <property type="match status" value="1"/>
</dbReference>
<dbReference type="KEGG" id="dori:FH5T_10135"/>
<feature type="transmembrane region" description="Helical" evidence="2">
    <location>
        <begin position="528"/>
        <end position="546"/>
    </location>
</feature>
<reference evidence="4 6" key="2">
    <citation type="submission" date="2016-10" db="EMBL/GenBank/DDBJ databases">
        <authorList>
            <person name="de Groot N.N."/>
        </authorList>
    </citation>
    <scope>NUCLEOTIDE SEQUENCE [LARGE SCALE GENOMIC DNA]</scope>
    <source>
        <strain evidence="4 6">DSM 25947</strain>
    </source>
</reference>
<keyword evidence="2" id="KW-0812">Transmembrane</keyword>
<feature type="transmembrane region" description="Helical" evidence="2">
    <location>
        <begin position="247"/>
        <end position="273"/>
    </location>
</feature>
<organism evidence="4 6">
    <name type="scientific">Draconibacterium orientale</name>
    <dbReference type="NCBI Taxonomy" id="1168034"/>
    <lineage>
        <taxon>Bacteria</taxon>
        <taxon>Pseudomonadati</taxon>
        <taxon>Bacteroidota</taxon>
        <taxon>Bacteroidia</taxon>
        <taxon>Marinilabiliales</taxon>
        <taxon>Prolixibacteraceae</taxon>
        <taxon>Draconibacterium</taxon>
    </lineage>
</organism>
<dbReference type="Pfam" id="PF11028">
    <property type="entry name" value="TMEM260-like"/>
    <property type="match status" value="1"/>
</dbReference>
<protein>
    <submittedName>
        <fullName evidence="3">Membrane protein</fullName>
    </submittedName>
</protein>
<feature type="transmembrane region" description="Helical" evidence="2">
    <location>
        <begin position="74"/>
        <end position="95"/>
    </location>
</feature>
<dbReference type="AlphaFoldDB" id="X5DZV9"/>
<keyword evidence="2" id="KW-1133">Transmembrane helix</keyword>
<dbReference type="InterPro" id="IPR019734">
    <property type="entry name" value="TPR_rpt"/>
</dbReference>